<name>A0A914WFM1_9BILA</name>
<dbReference type="WBParaSite" id="PSAMB.scaffold4007size16052.g23131.t1">
    <property type="protein sequence ID" value="PSAMB.scaffold4007size16052.g23131.t1"/>
    <property type="gene ID" value="PSAMB.scaffold4007size16052.g23131"/>
</dbReference>
<keyword evidence="2" id="KW-1185">Reference proteome</keyword>
<proteinExistence type="predicted"/>
<dbReference type="Proteomes" id="UP000887566">
    <property type="component" value="Unplaced"/>
</dbReference>
<sequence length="126" mass="14231">MPSSAEEKERRYTGYESNHGVDYLNTRRRRRQPPDDREHDDSFKDPGSACARVVTLPAAEERRRRRILFCAAILYQQSTAPAVTNEPEILVLLQSATTEACEFLQITVGCVIGSCLLVQRFAPFGN</sequence>
<dbReference type="AlphaFoldDB" id="A0A914WFM1"/>
<evidence type="ECO:0000313" key="3">
    <source>
        <dbReference type="WBParaSite" id="PSAMB.scaffold4007size16052.g23131.t1"/>
    </source>
</evidence>
<evidence type="ECO:0000256" key="1">
    <source>
        <dbReference type="SAM" id="MobiDB-lite"/>
    </source>
</evidence>
<feature type="compositionally biased region" description="Basic and acidic residues" evidence="1">
    <location>
        <begin position="32"/>
        <end position="44"/>
    </location>
</feature>
<feature type="region of interest" description="Disordered" evidence="1">
    <location>
        <begin position="1"/>
        <end position="46"/>
    </location>
</feature>
<protein>
    <submittedName>
        <fullName evidence="3">Uncharacterized protein</fullName>
    </submittedName>
</protein>
<evidence type="ECO:0000313" key="2">
    <source>
        <dbReference type="Proteomes" id="UP000887566"/>
    </source>
</evidence>
<feature type="compositionally biased region" description="Basic and acidic residues" evidence="1">
    <location>
        <begin position="1"/>
        <end position="13"/>
    </location>
</feature>
<reference evidence="3" key="1">
    <citation type="submission" date="2022-11" db="UniProtKB">
        <authorList>
            <consortium name="WormBaseParasite"/>
        </authorList>
    </citation>
    <scope>IDENTIFICATION</scope>
</reference>
<organism evidence="2 3">
    <name type="scientific">Plectus sambesii</name>
    <dbReference type="NCBI Taxonomy" id="2011161"/>
    <lineage>
        <taxon>Eukaryota</taxon>
        <taxon>Metazoa</taxon>
        <taxon>Ecdysozoa</taxon>
        <taxon>Nematoda</taxon>
        <taxon>Chromadorea</taxon>
        <taxon>Plectida</taxon>
        <taxon>Plectina</taxon>
        <taxon>Plectoidea</taxon>
        <taxon>Plectidae</taxon>
        <taxon>Plectus</taxon>
    </lineage>
</organism>
<accession>A0A914WFM1</accession>